<protein>
    <recommendedName>
        <fullName evidence="3">Phage major capsid protein</fullName>
    </recommendedName>
</protein>
<name>A0ABS8LI10_9XANT</name>
<dbReference type="RefSeq" id="WP_229006827.1">
    <property type="nucleotide sequence ID" value="NZ_JAANCI010000010.1"/>
</dbReference>
<accession>A0ABS8LI10</accession>
<evidence type="ECO:0000313" key="1">
    <source>
        <dbReference type="EMBL" id="MCC8624802.1"/>
    </source>
</evidence>
<keyword evidence="2" id="KW-1185">Reference proteome</keyword>
<organism evidence="1 2">
    <name type="scientific">Xanthomonas vesicatoria</name>
    <dbReference type="NCBI Taxonomy" id="56460"/>
    <lineage>
        <taxon>Bacteria</taxon>
        <taxon>Pseudomonadati</taxon>
        <taxon>Pseudomonadota</taxon>
        <taxon>Gammaproteobacteria</taxon>
        <taxon>Lysobacterales</taxon>
        <taxon>Lysobacteraceae</taxon>
        <taxon>Xanthomonas</taxon>
    </lineage>
</organism>
<gene>
    <name evidence="1" type="ORF">LN473_23075</name>
</gene>
<reference evidence="1" key="1">
    <citation type="submission" date="2021-11" db="EMBL/GenBank/DDBJ databases">
        <title>Genome resources and taxonomic validation of 89 Xanthomonas strains.</title>
        <authorList>
            <person name="Tambong J.T."/>
        </authorList>
    </citation>
    <scope>NUCLEOTIDE SEQUENCE</scope>
    <source>
        <strain evidence="1">Bv 5-4A</strain>
    </source>
</reference>
<proteinExistence type="predicted"/>
<dbReference type="Proteomes" id="UP001430544">
    <property type="component" value="Unassembled WGS sequence"/>
</dbReference>
<sequence>MEDAAPIHETRLRSSQAWLLTLRTRTEMDLSKLFQAARNASPVTIRQPVGFAEPTHFLPTSTQQQSTLRLDENIPNLASYFTADGELRRIPEARPAVTEALINPLTAARAHSRVAQVGSVLLLRDPHIQPQPTGLRGDVVLSRQVSGLTVIKPLTLRPVADGAGIPDQTALPLLQSSVDWADEGTTPLYGARLVLSRADFRERLHNGTLEQSLLASILAGVGAMADQALLTALSGANLPEFSIAAAAAAGLPFGALRGLVGTAGAGATVADDGTLRAGRVLAELTDATASTFIGAFNSAAVMLDHEARVIVDRGATDGSLAVTVYGSAAALIPDLSKFWKVVA</sequence>
<evidence type="ECO:0000313" key="2">
    <source>
        <dbReference type="Proteomes" id="UP001430544"/>
    </source>
</evidence>
<dbReference type="EMBL" id="JAJIUN010000106">
    <property type="protein sequence ID" value="MCC8624802.1"/>
    <property type="molecule type" value="Genomic_DNA"/>
</dbReference>
<evidence type="ECO:0008006" key="3">
    <source>
        <dbReference type="Google" id="ProtNLM"/>
    </source>
</evidence>
<comment type="caution">
    <text evidence="1">The sequence shown here is derived from an EMBL/GenBank/DDBJ whole genome shotgun (WGS) entry which is preliminary data.</text>
</comment>